<dbReference type="Pfam" id="PF00084">
    <property type="entry name" value="Sushi"/>
    <property type="match status" value="5"/>
</dbReference>
<feature type="disulfide bond" evidence="8">
    <location>
        <begin position="206"/>
        <end position="233"/>
    </location>
</feature>
<evidence type="ECO:0000259" key="10">
    <source>
        <dbReference type="PROSITE" id="PS50022"/>
    </source>
</evidence>
<comment type="subcellular location">
    <subcellularLocation>
        <location evidence="1">Membrane</location>
    </subcellularLocation>
</comment>
<dbReference type="PANTHER" id="PTHR46393">
    <property type="entry name" value="SUSHI DOMAIN-CONTAINING PROTEIN"/>
    <property type="match status" value="1"/>
</dbReference>
<dbReference type="CDD" id="cd00057">
    <property type="entry name" value="FA58C"/>
    <property type="match status" value="1"/>
</dbReference>
<dbReference type="InterPro" id="IPR000436">
    <property type="entry name" value="Sushi_SCR_CCP_dom"/>
</dbReference>
<dbReference type="Gene3D" id="2.10.70.10">
    <property type="entry name" value="Complement Module, domain 1"/>
    <property type="match status" value="5"/>
</dbReference>
<dbReference type="SUPFAM" id="SSF82895">
    <property type="entry name" value="TSP-1 type 1 repeat"/>
    <property type="match status" value="1"/>
</dbReference>
<dbReference type="SMART" id="SM00209">
    <property type="entry name" value="TSP1"/>
    <property type="match status" value="1"/>
</dbReference>
<comment type="caution">
    <text evidence="12">The sequence shown here is derived from an EMBL/GenBank/DDBJ whole genome shotgun (WGS) entry which is preliminary data.</text>
</comment>
<evidence type="ECO:0000256" key="2">
    <source>
        <dbReference type="ARBA" id="ARBA00022659"/>
    </source>
</evidence>
<dbReference type="Gene3D" id="2.60.120.260">
    <property type="entry name" value="Galactose-binding domain-like"/>
    <property type="match status" value="1"/>
</dbReference>
<keyword evidence="5" id="KW-0472">Membrane</keyword>
<dbReference type="GO" id="GO:0016020">
    <property type="term" value="C:membrane"/>
    <property type="evidence" value="ECO:0007669"/>
    <property type="project" value="UniProtKB-SubCell"/>
</dbReference>
<feature type="domain" description="Sushi" evidence="11">
    <location>
        <begin position="294"/>
        <end position="351"/>
    </location>
</feature>
<keyword evidence="13" id="KW-1185">Reference proteome</keyword>
<dbReference type="Pfam" id="PF00090">
    <property type="entry name" value="TSP_1"/>
    <property type="match status" value="1"/>
</dbReference>
<evidence type="ECO:0000256" key="9">
    <source>
        <dbReference type="SAM" id="SignalP"/>
    </source>
</evidence>
<name>A0AAD9QTR3_ACRCE</name>
<evidence type="ECO:0000256" key="7">
    <source>
        <dbReference type="ARBA" id="ARBA00023180"/>
    </source>
</evidence>
<evidence type="ECO:0000256" key="1">
    <source>
        <dbReference type="ARBA" id="ARBA00004370"/>
    </source>
</evidence>
<keyword evidence="2 8" id="KW-0768">Sushi</keyword>
<proteinExistence type="predicted"/>
<dbReference type="SUPFAM" id="SSF49785">
    <property type="entry name" value="Galactose-binding domain-like"/>
    <property type="match status" value="1"/>
</dbReference>
<evidence type="ECO:0000313" key="13">
    <source>
        <dbReference type="Proteomes" id="UP001249851"/>
    </source>
</evidence>
<keyword evidence="7" id="KW-0325">Glycoprotein</keyword>
<dbReference type="PROSITE" id="PS50092">
    <property type="entry name" value="TSP1"/>
    <property type="match status" value="1"/>
</dbReference>
<gene>
    <name evidence="12" type="ORF">P5673_009002</name>
</gene>
<dbReference type="PANTHER" id="PTHR46393:SF7">
    <property type="entry name" value="COMPLEMENT C2"/>
    <property type="match status" value="1"/>
</dbReference>
<dbReference type="InterPro" id="IPR008979">
    <property type="entry name" value="Galactose-bd-like_sf"/>
</dbReference>
<organism evidence="12 13">
    <name type="scientific">Acropora cervicornis</name>
    <name type="common">Staghorn coral</name>
    <dbReference type="NCBI Taxonomy" id="6130"/>
    <lineage>
        <taxon>Eukaryota</taxon>
        <taxon>Metazoa</taxon>
        <taxon>Cnidaria</taxon>
        <taxon>Anthozoa</taxon>
        <taxon>Hexacorallia</taxon>
        <taxon>Scleractinia</taxon>
        <taxon>Astrocoeniina</taxon>
        <taxon>Acroporidae</taxon>
        <taxon>Acropora</taxon>
    </lineage>
</organism>
<dbReference type="Gene3D" id="2.20.100.10">
    <property type="entry name" value="Thrombospondin type-1 (TSP1) repeat"/>
    <property type="match status" value="1"/>
</dbReference>
<dbReference type="SMART" id="SM00231">
    <property type="entry name" value="FA58C"/>
    <property type="match status" value="1"/>
</dbReference>
<dbReference type="PROSITE" id="PS50923">
    <property type="entry name" value="SUSHI"/>
    <property type="match status" value="3"/>
</dbReference>
<dbReference type="CDD" id="cd00033">
    <property type="entry name" value="CCP"/>
    <property type="match status" value="5"/>
</dbReference>
<comment type="caution">
    <text evidence="8">Lacks conserved residue(s) required for the propagation of feature annotation.</text>
</comment>
<keyword evidence="6 8" id="KW-1015">Disulfide bond</keyword>
<dbReference type="InterPro" id="IPR000884">
    <property type="entry name" value="TSP1_rpt"/>
</dbReference>
<dbReference type="Proteomes" id="UP001249851">
    <property type="component" value="Unassembled WGS sequence"/>
</dbReference>
<feature type="domain" description="F5/8 type C" evidence="10">
    <location>
        <begin position="25"/>
        <end position="175"/>
    </location>
</feature>
<dbReference type="PROSITE" id="PS50022">
    <property type="entry name" value="FA58C_3"/>
    <property type="match status" value="1"/>
</dbReference>
<evidence type="ECO:0000256" key="5">
    <source>
        <dbReference type="ARBA" id="ARBA00023136"/>
    </source>
</evidence>
<feature type="domain" description="Sushi" evidence="11">
    <location>
        <begin position="509"/>
        <end position="563"/>
    </location>
</feature>
<feature type="signal peptide" evidence="9">
    <location>
        <begin position="1"/>
        <end position="23"/>
    </location>
</feature>
<dbReference type="AlphaFoldDB" id="A0AAD9QTR3"/>
<accession>A0AAD9QTR3</accession>
<feature type="disulfide bond" evidence="8">
    <location>
        <begin position="322"/>
        <end position="349"/>
    </location>
</feature>
<dbReference type="Pfam" id="PF00754">
    <property type="entry name" value="F5_F8_type_C"/>
    <property type="match status" value="1"/>
</dbReference>
<sequence>MKMEVSLGVWLLGIFCITIRVKGDCDSELGMKNKQISDDSITASSHYQNNFPHLARADSNSGVWCSDRTDKAPYIQIDLKEEKIITGVETQGSPRLGRWVEKFKIKYLLQNNWTIYSDSEGSDKVFDGGQGILITKSNVLQPPLRTQKIRIYPYQSQGVLWLENVSCLRLELKGCALPDCGDPGTPSNGRKLGVTYSLNSKVNFNCDLGYELSGSEERKCQQNGTWTGQQPMCKVDGGLGEWGAWSECSLTCGIGKQRRMRKCDSPKPQNGGRQCDMKEYVHERYCRKRKCGGLSCGKPPSVRKAQPQYQSTNFGAVVTYVCNTGYTLSGASQRTCRGIGKWDDVGPKCLAMCSTPVIPFSTYIAKPLNYSGSYSTGETITLACKKGFKEQPGGHPIRICISGRWTQFPFKCIGTHSCRRTIHPARTMCTQECSPESGCGSDRYSCLCDGKCGYICIEKANGKLKFTGTSYNDTAHYTCDKGYRLNTDSPVKRCTAKKRWDGLPARCKGGCGDPGTPENGRRVGNIYSLNRKVYFRCDLGYELFGSEERKCQQNGTWTGQASV</sequence>
<dbReference type="SUPFAM" id="SSF57535">
    <property type="entry name" value="Complement control module/SCR domain"/>
    <property type="match status" value="5"/>
</dbReference>
<evidence type="ECO:0000313" key="12">
    <source>
        <dbReference type="EMBL" id="KAK2567192.1"/>
    </source>
</evidence>
<evidence type="ECO:0000259" key="11">
    <source>
        <dbReference type="PROSITE" id="PS50923"/>
    </source>
</evidence>
<protein>
    <submittedName>
        <fullName evidence="12">CUB and sushi domain-containing protein 3</fullName>
    </submittedName>
</protein>
<feature type="chain" id="PRO_5042294481" evidence="9">
    <location>
        <begin position="24"/>
        <end position="563"/>
    </location>
</feature>
<dbReference type="EMBL" id="JARQWQ010000015">
    <property type="protein sequence ID" value="KAK2567192.1"/>
    <property type="molecule type" value="Genomic_DNA"/>
</dbReference>
<reference evidence="12" key="2">
    <citation type="journal article" date="2023" name="Science">
        <title>Genomic signatures of disease resistance in endangered staghorn corals.</title>
        <authorList>
            <person name="Vollmer S.V."/>
            <person name="Selwyn J.D."/>
            <person name="Despard B.A."/>
            <person name="Roesel C.L."/>
        </authorList>
    </citation>
    <scope>NUCLEOTIDE SEQUENCE</scope>
    <source>
        <strain evidence="12">K2</strain>
    </source>
</reference>
<dbReference type="SMART" id="SM00032">
    <property type="entry name" value="CCP"/>
    <property type="match status" value="5"/>
</dbReference>
<reference evidence="12" key="1">
    <citation type="journal article" date="2023" name="G3 (Bethesda)">
        <title>Whole genome assembly and annotation of the endangered Caribbean coral Acropora cervicornis.</title>
        <authorList>
            <person name="Selwyn J.D."/>
            <person name="Vollmer S.V."/>
        </authorList>
    </citation>
    <scope>NUCLEOTIDE SEQUENCE</scope>
    <source>
        <strain evidence="12">K2</strain>
    </source>
</reference>
<feature type="domain" description="Sushi" evidence="11">
    <location>
        <begin position="178"/>
        <end position="235"/>
    </location>
</feature>
<keyword evidence="3 9" id="KW-0732">Signal</keyword>
<keyword evidence="4" id="KW-0677">Repeat</keyword>
<dbReference type="InterPro" id="IPR036383">
    <property type="entry name" value="TSP1_rpt_sf"/>
</dbReference>
<evidence type="ECO:0000256" key="3">
    <source>
        <dbReference type="ARBA" id="ARBA00022729"/>
    </source>
</evidence>
<dbReference type="FunFam" id="2.10.70.10:FF:000011">
    <property type="entry name" value="CUB and sushi domain-containing protein 3 isoform A"/>
    <property type="match status" value="1"/>
</dbReference>
<dbReference type="FunFam" id="2.20.100.10:FF:000001">
    <property type="entry name" value="semaphorin-5A isoform X1"/>
    <property type="match status" value="1"/>
</dbReference>
<evidence type="ECO:0000256" key="6">
    <source>
        <dbReference type="ARBA" id="ARBA00023157"/>
    </source>
</evidence>
<dbReference type="InterPro" id="IPR000421">
    <property type="entry name" value="FA58C"/>
</dbReference>
<dbReference type="InterPro" id="IPR035976">
    <property type="entry name" value="Sushi/SCR/CCP_sf"/>
</dbReference>
<evidence type="ECO:0000256" key="4">
    <source>
        <dbReference type="ARBA" id="ARBA00022737"/>
    </source>
</evidence>
<evidence type="ECO:0000256" key="8">
    <source>
        <dbReference type="PROSITE-ProRule" id="PRU00302"/>
    </source>
</evidence>